<proteinExistence type="predicted"/>
<feature type="compositionally biased region" description="Basic and acidic residues" evidence="1">
    <location>
        <begin position="7"/>
        <end position="21"/>
    </location>
</feature>
<evidence type="ECO:0000313" key="3">
    <source>
        <dbReference type="Proteomes" id="UP001189429"/>
    </source>
</evidence>
<name>A0ABN9U9N2_9DINO</name>
<comment type="caution">
    <text evidence="2">The sequence shown here is derived from an EMBL/GenBank/DDBJ whole genome shotgun (WGS) entry which is preliminary data.</text>
</comment>
<gene>
    <name evidence="2" type="ORF">PCOR1329_LOCUS46205</name>
</gene>
<keyword evidence="3" id="KW-1185">Reference proteome</keyword>
<evidence type="ECO:0000313" key="2">
    <source>
        <dbReference type="EMBL" id="CAK0855481.1"/>
    </source>
</evidence>
<protein>
    <submittedName>
        <fullName evidence="2">Uncharacterized protein</fullName>
    </submittedName>
</protein>
<dbReference type="Proteomes" id="UP001189429">
    <property type="component" value="Unassembled WGS sequence"/>
</dbReference>
<feature type="region of interest" description="Disordered" evidence="1">
    <location>
        <begin position="1"/>
        <end position="21"/>
    </location>
</feature>
<sequence>MDAAAMNRDDPEDRSAHVEDPEKITCLTPAPSEMTLAPIERANLFKDAVVKIVTVAYLHGGSNMLSETMNAVKDMIAAIKGMPASCEVEINNASSNAMQALKLLNTIGGAEVDTLALAQADKFVKDDRRSFAEQPNYMALTLQCTHGVTKIDKAVVKTASKAFGSNASRQQLARTLRGQRSGGHGRSLWGKCIVNIGTYNAKSAQFVAANFGEIEGFRSRPGDSVAMVSRGHWVCVGCILGNRGAWASIHGNADFDAAWKWVDCAPLWFKPTEILGPNCRWKSFRQFLDKVKVYFDLVKSHDEIRGESGVLKDHLAEAPAPAAGAFRGLLEQALKGKNANNGIEAELIDDARVEGFEAAAQELKTRIFLQISGADLQAPDEKSNDFTLSKIQGGPVDKMWSEGLAATASVEEEVGRKFRQLEALTATEQRFDMTLPAEKKPGAMTLICNRAAQTLCEYEALGGIKEVGNNVVAAKIFMMTVVANTQEWKVTTLIEPFVDGTPV</sequence>
<dbReference type="EMBL" id="CAUYUJ010015557">
    <property type="protein sequence ID" value="CAK0855481.1"/>
    <property type="molecule type" value="Genomic_DNA"/>
</dbReference>
<reference evidence="2" key="1">
    <citation type="submission" date="2023-10" db="EMBL/GenBank/DDBJ databases">
        <authorList>
            <person name="Chen Y."/>
            <person name="Shah S."/>
            <person name="Dougan E. K."/>
            <person name="Thang M."/>
            <person name="Chan C."/>
        </authorList>
    </citation>
    <scope>NUCLEOTIDE SEQUENCE [LARGE SCALE GENOMIC DNA]</scope>
</reference>
<evidence type="ECO:0000256" key="1">
    <source>
        <dbReference type="SAM" id="MobiDB-lite"/>
    </source>
</evidence>
<organism evidence="2 3">
    <name type="scientific">Prorocentrum cordatum</name>
    <dbReference type="NCBI Taxonomy" id="2364126"/>
    <lineage>
        <taxon>Eukaryota</taxon>
        <taxon>Sar</taxon>
        <taxon>Alveolata</taxon>
        <taxon>Dinophyceae</taxon>
        <taxon>Prorocentrales</taxon>
        <taxon>Prorocentraceae</taxon>
        <taxon>Prorocentrum</taxon>
    </lineage>
</organism>
<accession>A0ABN9U9N2</accession>